<dbReference type="RefSeq" id="WP_310950866.1">
    <property type="nucleotide sequence ID" value="NZ_JAVLUS010000010.1"/>
</dbReference>
<dbReference type="Gene3D" id="3.40.50.12780">
    <property type="entry name" value="N-terminal domain of ligase-like"/>
    <property type="match status" value="1"/>
</dbReference>
<evidence type="ECO:0000256" key="2">
    <source>
        <dbReference type="ARBA" id="ARBA00022598"/>
    </source>
</evidence>
<evidence type="ECO:0000259" key="4">
    <source>
        <dbReference type="Pfam" id="PF13193"/>
    </source>
</evidence>
<keyword evidence="2" id="KW-0436">Ligase</keyword>
<protein>
    <submittedName>
        <fullName evidence="5">AMP-binding protein</fullName>
    </submittedName>
</protein>
<dbReference type="PROSITE" id="PS00455">
    <property type="entry name" value="AMP_BINDING"/>
    <property type="match status" value="1"/>
</dbReference>
<reference evidence="5 6" key="1">
    <citation type="submission" date="2023-08" db="EMBL/GenBank/DDBJ databases">
        <title>Bioegradation of LLDPE and BLDPE plastic by marine bacteria from coast plastic debris.</title>
        <authorList>
            <person name="Rong Z."/>
        </authorList>
    </citation>
    <scope>NUCLEOTIDE SEQUENCE [LARGE SCALE GENOMIC DNA]</scope>
    <source>
        <strain evidence="5 6">Z-2</strain>
    </source>
</reference>
<dbReference type="PANTHER" id="PTHR43201:SF5">
    <property type="entry name" value="MEDIUM-CHAIN ACYL-COA LIGASE ACSF2, MITOCHONDRIAL"/>
    <property type="match status" value="1"/>
</dbReference>
<dbReference type="Pfam" id="PF00501">
    <property type="entry name" value="AMP-binding"/>
    <property type="match status" value="1"/>
</dbReference>
<dbReference type="Pfam" id="PF13193">
    <property type="entry name" value="AMP-binding_C"/>
    <property type="match status" value="1"/>
</dbReference>
<name>A0ABU2GTM2_9ACTN</name>
<feature type="domain" description="AMP-binding enzyme C-terminal" evidence="4">
    <location>
        <begin position="474"/>
        <end position="551"/>
    </location>
</feature>
<dbReference type="EMBL" id="JAVLUS010000010">
    <property type="protein sequence ID" value="MDS1114785.1"/>
    <property type="molecule type" value="Genomic_DNA"/>
</dbReference>
<dbReference type="InterPro" id="IPR020845">
    <property type="entry name" value="AMP-binding_CS"/>
</dbReference>
<accession>A0ABU2GTM2</accession>
<dbReference type="InterPro" id="IPR042099">
    <property type="entry name" value="ANL_N_sf"/>
</dbReference>
<dbReference type="InterPro" id="IPR025110">
    <property type="entry name" value="AMP-bd_C"/>
</dbReference>
<dbReference type="Gene3D" id="3.30.300.30">
    <property type="match status" value="1"/>
</dbReference>
<dbReference type="PANTHER" id="PTHR43201">
    <property type="entry name" value="ACYL-COA SYNTHETASE"/>
    <property type="match status" value="1"/>
</dbReference>
<dbReference type="SUPFAM" id="SSF56801">
    <property type="entry name" value="Acetyl-CoA synthetase-like"/>
    <property type="match status" value="1"/>
</dbReference>
<evidence type="ECO:0000259" key="3">
    <source>
        <dbReference type="Pfam" id="PF00501"/>
    </source>
</evidence>
<evidence type="ECO:0000313" key="5">
    <source>
        <dbReference type="EMBL" id="MDS1114785.1"/>
    </source>
</evidence>
<keyword evidence="6" id="KW-1185">Reference proteome</keyword>
<evidence type="ECO:0000313" key="6">
    <source>
        <dbReference type="Proteomes" id="UP001265083"/>
    </source>
</evidence>
<comment type="similarity">
    <text evidence="1">Belongs to the ATP-dependent AMP-binding enzyme family.</text>
</comment>
<evidence type="ECO:0000256" key="1">
    <source>
        <dbReference type="ARBA" id="ARBA00006432"/>
    </source>
</evidence>
<gene>
    <name evidence="5" type="ORF">RD149_13510</name>
</gene>
<sequence length="581" mass="62244">MSSTGVRSVDDRRHDLRKRFEVWTPRTLDGWLDDCAQRYGDRPLVITDDAVLTYAEVAKQSRVLADGLVSLGVRPGDRVGMLMANYPEFVAIKFAIARTGAIAIPFNYLYRADELGYVLEQSECSVLLTMTGFGGLDYLAMLDVIAPDWDRGATWKHLRNVITLSTDGGHRDGALTLDGLVERGRANPGAASGAVHEPTDIGDMLYTSGSTGSPKGVTVTHDAVLRTGYASALTRAYDDGRRILFSLPCYHMFGYVEGILSAMVVGGAVILQTSFSAEGYLAGIERHRADDILCVPTMAVAMVESPARDSHDLSSLSAILCGSAPAPIWLWEQVEGVFGVSEIVTGYGMTECGGAMTLTRPEDELILTSTTVGRPKMAGAAGVPGADELCVYSTIDPATGEALPPGEVGELVSHGPTTMMGYWNKPAETAAALGTDGLLRSGDLGRVRPDGYLEVTGRSKELYKSGGELVMPKEIEDIVGALDAVSQVFAVGVVDDRWGEIGALVVVRAPGHDITAAEILEHCRERLARFKVPKRVEFLDVTALPTTPTGKIQKFRLVEMVSKSISGTSSAPEPDHERSSS</sequence>
<proteinExistence type="inferred from homology"/>
<dbReference type="InterPro" id="IPR000873">
    <property type="entry name" value="AMP-dep_synth/lig_dom"/>
</dbReference>
<comment type="caution">
    <text evidence="5">The sequence shown here is derived from an EMBL/GenBank/DDBJ whole genome shotgun (WGS) entry which is preliminary data.</text>
</comment>
<dbReference type="InterPro" id="IPR045851">
    <property type="entry name" value="AMP-bd_C_sf"/>
</dbReference>
<organism evidence="5 6">
    <name type="scientific">Gordonia westfalica</name>
    <dbReference type="NCBI Taxonomy" id="158898"/>
    <lineage>
        <taxon>Bacteria</taxon>
        <taxon>Bacillati</taxon>
        <taxon>Actinomycetota</taxon>
        <taxon>Actinomycetes</taxon>
        <taxon>Mycobacteriales</taxon>
        <taxon>Gordoniaceae</taxon>
        <taxon>Gordonia</taxon>
    </lineage>
</organism>
<dbReference type="Proteomes" id="UP001265083">
    <property type="component" value="Unassembled WGS sequence"/>
</dbReference>
<feature type="domain" description="AMP-dependent synthetase/ligase" evidence="3">
    <location>
        <begin position="33"/>
        <end position="423"/>
    </location>
</feature>